<feature type="non-terminal residue" evidence="6">
    <location>
        <position position="1"/>
    </location>
</feature>
<gene>
    <name evidence="6" type="primary">GATA8_0</name>
    <name evidence="6" type="ORF">g.75049</name>
</gene>
<dbReference type="InterPro" id="IPR008801">
    <property type="entry name" value="RALF"/>
</dbReference>
<protein>
    <submittedName>
        <fullName evidence="6">GATA transcription factor 8</fullName>
    </submittedName>
</protein>
<dbReference type="Pfam" id="PF05498">
    <property type="entry name" value="RALF"/>
    <property type="match status" value="1"/>
</dbReference>
<evidence type="ECO:0000313" key="6">
    <source>
        <dbReference type="EMBL" id="JAT67896.1"/>
    </source>
</evidence>
<keyword evidence="4" id="KW-1015">Disulfide bond</keyword>
<evidence type="ECO:0000256" key="1">
    <source>
        <dbReference type="ARBA" id="ARBA00009178"/>
    </source>
</evidence>
<evidence type="ECO:0000256" key="4">
    <source>
        <dbReference type="ARBA" id="ARBA00023157"/>
    </source>
</evidence>
<keyword evidence="3 5" id="KW-0732">Signal</keyword>
<sequence length="119" mass="12788">EREREMGCGSRMVHCFSLVVAFLGLLLAVGAAADGDIYLAGVEGSLCNSSIAGCLAGVELEMDSEVSRRYLQMMGRYVGYPAVRQPQGPAVRPTGSGNGYRRGCSSRYDRCRDGSYFSS</sequence>
<evidence type="ECO:0000256" key="3">
    <source>
        <dbReference type="ARBA" id="ARBA00022729"/>
    </source>
</evidence>
<organism evidence="6">
    <name type="scientific">Anthurium amnicola</name>
    <dbReference type="NCBI Taxonomy" id="1678845"/>
    <lineage>
        <taxon>Eukaryota</taxon>
        <taxon>Viridiplantae</taxon>
        <taxon>Streptophyta</taxon>
        <taxon>Embryophyta</taxon>
        <taxon>Tracheophyta</taxon>
        <taxon>Spermatophyta</taxon>
        <taxon>Magnoliopsida</taxon>
        <taxon>Liliopsida</taxon>
        <taxon>Araceae</taxon>
        <taxon>Pothoideae</taxon>
        <taxon>Potheae</taxon>
        <taxon>Anthurium</taxon>
    </lineage>
</organism>
<evidence type="ECO:0000256" key="5">
    <source>
        <dbReference type="SAM" id="SignalP"/>
    </source>
</evidence>
<evidence type="ECO:0000256" key="2">
    <source>
        <dbReference type="ARBA" id="ARBA00022702"/>
    </source>
</evidence>
<dbReference type="EMBL" id="GDJX01000040">
    <property type="protein sequence ID" value="JAT67896.1"/>
    <property type="molecule type" value="Transcribed_RNA"/>
</dbReference>
<proteinExistence type="inferred from homology"/>
<name>A0A1D1ZLQ6_9ARAE</name>
<dbReference type="GO" id="GO:0005179">
    <property type="term" value="F:hormone activity"/>
    <property type="evidence" value="ECO:0007669"/>
    <property type="project" value="UniProtKB-KW"/>
</dbReference>
<dbReference type="AlphaFoldDB" id="A0A1D1ZLQ6"/>
<reference evidence="6" key="1">
    <citation type="submission" date="2015-07" db="EMBL/GenBank/DDBJ databases">
        <title>Transcriptome Assembly of Anthurium amnicola.</title>
        <authorList>
            <person name="Suzuki J."/>
        </authorList>
    </citation>
    <scope>NUCLEOTIDE SEQUENCE</scope>
</reference>
<comment type="similarity">
    <text evidence="1">Belongs to the plant rapid alkalinization factor (RALF) family.</text>
</comment>
<feature type="signal peptide" evidence="5">
    <location>
        <begin position="1"/>
        <end position="32"/>
    </location>
</feature>
<keyword evidence="2" id="KW-0372">Hormone</keyword>
<accession>A0A1D1ZLQ6</accession>
<feature type="chain" id="PRO_5008901082" evidence="5">
    <location>
        <begin position="33"/>
        <end position="119"/>
    </location>
</feature>